<dbReference type="EMBL" id="RHHR01000028">
    <property type="protein sequence ID" value="RNB71619.1"/>
    <property type="molecule type" value="Genomic_DNA"/>
</dbReference>
<dbReference type="Proteomes" id="UP000282028">
    <property type="component" value="Unassembled WGS sequence"/>
</dbReference>
<sequence length="126" mass="14293">MSVQVVLGDQDLFLHISGWTAVATLRRKIAIPYSTVEEVQVGNFQFPWTAIKRTGITSLGYKAGHFLIDEKKYFLSFHDDNRAVILSLKDNEFDHIVMESENSGTGMQYSWVFILSVPVNKAQLLI</sequence>
<comment type="caution">
    <text evidence="1">The sequence shown here is derived from an EMBL/GenBank/DDBJ whole genome shotgun (WGS) entry which is preliminary data.</text>
</comment>
<keyword evidence="2" id="KW-1185">Reference proteome</keyword>
<evidence type="ECO:0000313" key="2">
    <source>
        <dbReference type="Proteomes" id="UP000282028"/>
    </source>
</evidence>
<dbReference type="RefSeq" id="WP_122909860.1">
    <property type="nucleotide sequence ID" value="NZ_CBCSBE010000007.1"/>
</dbReference>
<gene>
    <name evidence="1" type="ORF">EDM52_15395</name>
</gene>
<organism evidence="1 2">
    <name type="scientific">Brevibacillus invocatus</name>
    <dbReference type="NCBI Taxonomy" id="173959"/>
    <lineage>
        <taxon>Bacteria</taxon>
        <taxon>Bacillati</taxon>
        <taxon>Bacillota</taxon>
        <taxon>Bacilli</taxon>
        <taxon>Bacillales</taxon>
        <taxon>Paenibacillaceae</taxon>
        <taxon>Brevibacillus</taxon>
    </lineage>
</organism>
<reference evidence="1 2" key="1">
    <citation type="submission" date="2018-10" db="EMBL/GenBank/DDBJ databases">
        <title>Phylogenomics of Brevibacillus.</title>
        <authorList>
            <person name="Dunlap C."/>
        </authorList>
    </citation>
    <scope>NUCLEOTIDE SEQUENCE [LARGE SCALE GENOMIC DNA]</scope>
    <source>
        <strain evidence="1 2">JCM 12215</strain>
    </source>
</reference>
<name>A0A3M8C7Q8_9BACL</name>
<dbReference type="OrthoDB" id="2375516at2"/>
<proteinExistence type="predicted"/>
<accession>A0A3M8C7Q8</accession>
<dbReference type="AlphaFoldDB" id="A0A3M8C7Q8"/>
<evidence type="ECO:0008006" key="3">
    <source>
        <dbReference type="Google" id="ProtNLM"/>
    </source>
</evidence>
<protein>
    <recommendedName>
        <fullName evidence="3">Bacterial Pleckstrin homology domain-containing protein</fullName>
    </recommendedName>
</protein>
<evidence type="ECO:0000313" key="1">
    <source>
        <dbReference type="EMBL" id="RNB71619.1"/>
    </source>
</evidence>